<dbReference type="GO" id="GO:0070765">
    <property type="term" value="C:gamma-secretase complex"/>
    <property type="evidence" value="ECO:0007669"/>
    <property type="project" value="TreeGrafter"/>
</dbReference>
<evidence type="ECO:0000256" key="5">
    <source>
        <dbReference type="ARBA" id="ARBA00022989"/>
    </source>
</evidence>
<dbReference type="GO" id="GO:0034205">
    <property type="term" value="P:amyloid-beta formation"/>
    <property type="evidence" value="ECO:0007669"/>
    <property type="project" value="TreeGrafter"/>
</dbReference>
<dbReference type="PRINTS" id="PR01072">
    <property type="entry name" value="PRESENILIN"/>
</dbReference>
<feature type="region of interest" description="Disordered" evidence="9">
    <location>
        <begin position="1"/>
        <end position="60"/>
    </location>
</feature>
<dbReference type="STRING" id="224129.A0A1W4WQW1"/>
<comment type="subcellular location">
    <subcellularLocation>
        <location evidence="8">Endoplasmic reticulum membrane</location>
        <topology evidence="8">Multi-pass membrane protein</topology>
    </subcellularLocation>
    <subcellularLocation>
        <location evidence="8">Golgi apparatus membrane</location>
        <topology evidence="8">Multi-pass membrane protein</topology>
    </subcellularLocation>
</comment>
<sequence length="405" mass="45993">MDGHVATGSTGEIRDNVRDIASKKRSRNACPSGADKNEGAGVSNANMQGEDGSNNQEWRDDEEELKYGAKHVIKLFVPVSLCMLVVVATISSVSFYSTKDVYLVYTPFHEESQYASTKFWNALANSLILMAVIIVMTILLIVLYKHRCYKTIHGWLIVSSLMLLSIFSYLYLEEVLRAYNVAMDYPTLLLLMWNFGAVGMVCIHWKGPLILQQAYLIFVAALMALVFIKYMPEWTTWAVLAVISVWDLIAVLMPRGPLRILVETAQERNEQIFPALIYSSTYMYMAVRDEDDEQGHSRPISGSEEHGFTNEWVRTHEQRVAQRQLEVREVAHGPPRTTLRSQEEEEERGVKLGLGDFIFYSVLVGKASSYGDWNTTLACFVAILIVSIFLYFVCFFGRLKRAKTE</sequence>
<evidence type="ECO:0000256" key="8">
    <source>
        <dbReference type="RuleBase" id="RU361148"/>
    </source>
</evidence>
<reference evidence="11" key="1">
    <citation type="submission" date="2025-08" db="UniProtKB">
        <authorList>
            <consortium name="RefSeq"/>
        </authorList>
    </citation>
    <scope>IDENTIFICATION</scope>
    <source>
        <tissue evidence="11">Entire body</tissue>
    </source>
</reference>
<feature type="transmembrane region" description="Helical" evidence="8">
    <location>
        <begin position="155"/>
        <end position="172"/>
    </location>
</feature>
<dbReference type="EC" id="3.4.23.-" evidence="8"/>
<keyword evidence="6 8" id="KW-0333">Golgi apparatus</keyword>
<keyword evidence="8" id="KW-0645">Protease</keyword>
<keyword evidence="2 8" id="KW-0812">Transmembrane</keyword>
<accession>A0A1W4WQW1</accession>
<dbReference type="GO" id="GO:0005789">
    <property type="term" value="C:endoplasmic reticulum membrane"/>
    <property type="evidence" value="ECO:0007669"/>
    <property type="project" value="UniProtKB-SubCell"/>
</dbReference>
<evidence type="ECO:0000256" key="4">
    <source>
        <dbReference type="ARBA" id="ARBA00022976"/>
    </source>
</evidence>
<feature type="compositionally biased region" description="Basic and acidic residues" evidence="9">
    <location>
        <begin position="12"/>
        <end position="22"/>
    </location>
</feature>
<comment type="function">
    <text evidence="8">Probable subunit of the gamma-secretase complex, an endoprotease complex that catalyzes the intramembrane cleavage of integral membrane proteins such as Notch receptors.</text>
</comment>
<keyword evidence="3 8" id="KW-0256">Endoplasmic reticulum</keyword>
<comment type="domain">
    <text evidence="8">The PAL motif is required for normal active site conformation.</text>
</comment>
<feature type="transmembrane region" description="Helical" evidence="8">
    <location>
        <begin position="75"/>
        <end position="96"/>
    </location>
</feature>
<dbReference type="GO" id="GO:0006509">
    <property type="term" value="P:membrane protein ectodomain proteolysis"/>
    <property type="evidence" value="ECO:0007669"/>
    <property type="project" value="TreeGrafter"/>
</dbReference>
<dbReference type="Pfam" id="PF01080">
    <property type="entry name" value="Presenilin"/>
    <property type="match status" value="2"/>
</dbReference>
<dbReference type="AlphaFoldDB" id="A0A1W4WQW1"/>
<comment type="subunit">
    <text evidence="8">Homodimer.</text>
</comment>
<keyword evidence="5 8" id="KW-1133">Transmembrane helix</keyword>
<dbReference type="GO" id="GO:0016485">
    <property type="term" value="P:protein processing"/>
    <property type="evidence" value="ECO:0007669"/>
    <property type="project" value="InterPro"/>
</dbReference>
<dbReference type="Proteomes" id="UP000192223">
    <property type="component" value="Unplaced"/>
</dbReference>
<evidence type="ECO:0000256" key="6">
    <source>
        <dbReference type="ARBA" id="ARBA00023034"/>
    </source>
</evidence>
<dbReference type="SMART" id="SM00730">
    <property type="entry name" value="PSN"/>
    <property type="match status" value="1"/>
</dbReference>
<evidence type="ECO:0000256" key="7">
    <source>
        <dbReference type="ARBA" id="ARBA00023136"/>
    </source>
</evidence>
<proteinExistence type="inferred from homology"/>
<feature type="transmembrane region" description="Helical" evidence="8">
    <location>
        <begin position="122"/>
        <end position="143"/>
    </location>
</feature>
<keyword evidence="7 8" id="KW-0472">Membrane</keyword>
<dbReference type="InterPro" id="IPR001108">
    <property type="entry name" value="Peptidase_A22A"/>
</dbReference>
<protein>
    <recommendedName>
        <fullName evidence="8">Presenilin</fullName>
        <ecNumber evidence="8">3.4.23.-</ecNumber>
    </recommendedName>
</protein>
<dbReference type="GO" id="GO:0055074">
    <property type="term" value="P:calcium ion homeostasis"/>
    <property type="evidence" value="ECO:0007669"/>
    <property type="project" value="TreeGrafter"/>
</dbReference>
<feature type="transmembrane region" description="Helical" evidence="8">
    <location>
        <begin position="210"/>
        <end position="228"/>
    </location>
</feature>
<gene>
    <name evidence="11" type="primary">LOC108735412</name>
</gene>
<keyword evidence="4 8" id="KW-0914">Notch signaling pathway</keyword>
<dbReference type="InterPro" id="IPR006639">
    <property type="entry name" value="Preselin/SPP"/>
</dbReference>
<feature type="transmembrane region" description="Helical" evidence="8">
    <location>
        <begin position="373"/>
        <end position="396"/>
    </location>
</feature>
<dbReference type="RefSeq" id="XP_018322862.1">
    <property type="nucleotide sequence ID" value="XM_018467360.2"/>
</dbReference>
<dbReference type="PANTHER" id="PTHR10202:SF13">
    <property type="entry name" value="PRESENILIN HOMOLOG"/>
    <property type="match status" value="1"/>
</dbReference>
<dbReference type="InterPro" id="IPR042524">
    <property type="entry name" value="Presenilin_C"/>
</dbReference>
<evidence type="ECO:0000256" key="3">
    <source>
        <dbReference type="ARBA" id="ARBA00022824"/>
    </source>
</evidence>
<evidence type="ECO:0000256" key="9">
    <source>
        <dbReference type="SAM" id="MobiDB-lite"/>
    </source>
</evidence>
<dbReference type="OrthoDB" id="20287at2759"/>
<dbReference type="PANTHER" id="PTHR10202">
    <property type="entry name" value="PRESENILIN"/>
    <property type="match status" value="1"/>
</dbReference>
<keyword evidence="8" id="KW-0378">Hydrolase</keyword>
<dbReference type="GO" id="GO:0007219">
    <property type="term" value="P:Notch signaling pathway"/>
    <property type="evidence" value="ECO:0007669"/>
    <property type="project" value="UniProtKB-KW"/>
</dbReference>
<evidence type="ECO:0000313" key="10">
    <source>
        <dbReference type="Proteomes" id="UP000192223"/>
    </source>
</evidence>
<evidence type="ECO:0000256" key="1">
    <source>
        <dbReference type="ARBA" id="ARBA00008604"/>
    </source>
</evidence>
<keyword evidence="10" id="KW-1185">Reference proteome</keyword>
<dbReference type="GO" id="GO:0042500">
    <property type="term" value="F:aspartic endopeptidase activity, intramembrane cleaving"/>
    <property type="evidence" value="ECO:0007669"/>
    <property type="project" value="InterPro"/>
</dbReference>
<feature type="transmembrane region" description="Helical" evidence="8">
    <location>
        <begin position="184"/>
        <end position="203"/>
    </location>
</feature>
<feature type="compositionally biased region" description="Polar residues" evidence="9">
    <location>
        <begin position="43"/>
        <end position="56"/>
    </location>
</feature>
<organism evidence="10 11">
    <name type="scientific">Agrilus planipennis</name>
    <name type="common">Emerald ash borer</name>
    <name type="synonym">Agrilus marcopoli</name>
    <dbReference type="NCBI Taxonomy" id="224129"/>
    <lineage>
        <taxon>Eukaryota</taxon>
        <taxon>Metazoa</taxon>
        <taxon>Ecdysozoa</taxon>
        <taxon>Arthropoda</taxon>
        <taxon>Hexapoda</taxon>
        <taxon>Insecta</taxon>
        <taxon>Pterygota</taxon>
        <taxon>Neoptera</taxon>
        <taxon>Endopterygota</taxon>
        <taxon>Coleoptera</taxon>
        <taxon>Polyphaga</taxon>
        <taxon>Elateriformia</taxon>
        <taxon>Buprestoidea</taxon>
        <taxon>Buprestidae</taxon>
        <taxon>Agrilinae</taxon>
        <taxon>Agrilus</taxon>
    </lineage>
</organism>
<evidence type="ECO:0000256" key="2">
    <source>
        <dbReference type="ARBA" id="ARBA00022692"/>
    </source>
</evidence>
<comment type="similarity">
    <text evidence="1 8">Belongs to the peptidase A22A family.</text>
</comment>
<dbReference type="Gene3D" id="1.10.472.100">
    <property type="entry name" value="Presenilin"/>
    <property type="match status" value="1"/>
</dbReference>
<dbReference type="KEGG" id="apln:108735412"/>
<dbReference type="GO" id="GO:0000139">
    <property type="term" value="C:Golgi membrane"/>
    <property type="evidence" value="ECO:0007669"/>
    <property type="project" value="UniProtKB-SubCell"/>
</dbReference>
<name>A0A1W4WQW1_AGRPL</name>
<evidence type="ECO:0000313" key="11">
    <source>
        <dbReference type="RefSeq" id="XP_018322862.1"/>
    </source>
</evidence>
<dbReference type="GeneID" id="108735412"/>